<proteinExistence type="predicted"/>
<accession>G6EER9</accession>
<evidence type="ECO:0000259" key="2">
    <source>
        <dbReference type="SMART" id="SM00347"/>
    </source>
</evidence>
<dbReference type="AlphaFoldDB" id="G6EER9"/>
<feature type="domain" description="HTH marR-type" evidence="2">
    <location>
        <begin position="43"/>
        <end position="141"/>
    </location>
</feature>
<dbReference type="RefSeq" id="WP_007013751.1">
    <property type="nucleotide sequence ID" value="NZ_AGFM01000042.1"/>
</dbReference>
<comment type="caution">
    <text evidence="3">The sequence shown here is derived from an EMBL/GenBank/DDBJ whole genome shotgun (WGS) entry which is preliminary data.</text>
</comment>
<protein>
    <submittedName>
        <fullName evidence="3">MarR family transcriptional regulator</fullName>
    </submittedName>
</protein>
<gene>
    <name evidence="3" type="ORF">NSU_2840</name>
</gene>
<evidence type="ECO:0000313" key="3">
    <source>
        <dbReference type="EMBL" id="EHJ60215.1"/>
    </source>
</evidence>
<dbReference type="Gene3D" id="1.10.10.10">
    <property type="entry name" value="Winged helix-like DNA-binding domain superfamily/Winged helix DNA-binding domain"/>
    <property type="match status" value="1"/>
</dbReference>
<keyword evidence="4" id="KW-1185">Reference proteome</keyword>
<name>G6EER9_9SPHN</name>
<dbReference type="PATRIC" id="fig|1088721.3.peg.2807"/>
<dbReference type="InterPro" id="IPR036390">
    <property type="entry name" value="WH_DNA-bd_sf"/>
</dbReference>
<evidence type="ECO:0000313" key="4">
    <source>
        <dbReference type="Proteomes" id="UP000004030"/>
    </source>
</evidence>
<dbReference type="SMART" id="SM00347">
    <property type="entry name" value="HTH_MARR"/>
    <property type="match status" value="1"/>
</dbReference>
<dbReference type="SUPFAM" id="SSF46785">
    <property type="entry name" value="Winged helix' DNA-binding domain"/>
    <property type="match status" value="1"/>
</dbReference>
<dbReference type="Proteomes" id="UP000004030">
    <property type="component" value="Unassembled WGS sequence"/>
</dbReference>
<dbReference type="InterPro" id="IPR000835">
    <property type="entry name" value="HTH_MarR-typ"/>
</dbReference>
<dbReference type="EMBL" id="AGFM01000042">
    <property type="protein sequence ID" value="EHJ60215.1"/>
    <property type="molecule type" value="Genomic_DNA"/>
</dbReference>
<dbReference type="eggNOG" id="COG1846">
    <property type="taxonomic scope" value="Bacteria"/>
</dbReference>
<dbReference type="InterPro" id="IPR036388">
    <property type="entry name" value="WH-like_DNA-bd_sf"/>
</dbReference>
<feature type="region of interest" description="Disordered" evidence="1">
    <location>
        <begin position="1"/>
        <end position="20"/>
    </location>
</feature>
<evidence type="ECO:0000256" key="1">
    <source>
        <dbReference type="SAM" id="MobiDB-lite"/>
    </source>
</evidence>
<organism evidence="3 4">
    <name type="scientific">Novosphingobium pentaromativorans US6-1</name>
    <dbReference type="NCBI Taxonomy" id="1088721"/>
    <lineage>
        <taxon>Bacteria</taxon>
        <taxon>Pseudomonadati</taxon>
        <taxon>Pseudomonadota</taxon>
        <taxon>Alphaproteobacteria</taxon>
        <taxon>Sphingomonadales</taxon>
        <taxon>Sphingomonadaceae</taxon>
        <taxon>Novosphingobium</taxon>
    </lineage>
</organism>
<dbReference type="GO" id="GO:0003700">
    <property type="term" value="F:DNA-binding transcription factor activity"/>
    <property type="evidence" value="ECO:0007669"/>
    <property type="project" value="InterPro"/>
</dbReference>
<sequence>MAALDKAQGDSDTVADDFTDPLEMRPGYQLKRAAAAAMSDLNERLAVLDLRQVDASVMLMIDAIPNVIASHIGRVLDIKSANMVPLLRRLEERRLIEKVPLDGKSHGLHLTAEGDVLLVEARAILDQFEIDLMERIPFQHREHLAPALRAIWHSVD</sequence>
<reference evidence="3 4" key="1">
    <citation type="journal article" date="2012" name="J. Bacteriol.">
        <title>Genome sequence of benzo(a)pyrene-degrading bacterium Novosphingobium pentaromativorans US6-1.</title>
        <authorList>
            <person name="Luo Y.R."/>
            <person name="Kang S.G."/>
            <person name="Kim S.J."/>
            <person name="Kim M.R."/>
            <person name="Li N."/>
            <person name="Lee J.H."/>
            <person name="Kwon K.K."/>
        </authorList>
    </citation>
    <scope>NUCLEOTIDE SEQUENCE [LARGE SCALE GENOMIC DNA]</scope>
    <source>
        <strain evidence="3 4">US6-1</strain>
    </source>
</reference>
<dbReference type="OrthoDB" id="8256382at2"/>